<dbReference type="InterPro" id="IPR011051">
    <property type="entry name" value="RmlC_Cupin_sf"/>
</dbReference>
<keyword evidence="1" id="KW-0678">Repressor</keyword>
<dbReference type="InterPro" id="IPR018062">
    <property type="entry name" value="HTH_AraC-typ_CS"/>
</dbReference>
<dbReference type="PROSITE" id="PS00041">
    <property type="entry name" value="HTH_ARAC_FAMILY_1"/>
    <property type="match status" value="1"/>
</dbReference>
<dbReference type="PANTHER" id="PTHR11019:SF190">
    <property type="entry name" value="ARAC-FAMILY REGULATORY PROTEIN"/>
    <property type="match status" value="1"/>
</dbReference>
<dbReference type="InterPro" id="IPR018060">
    <property type="entry name" value="HTH_AraC"/>
</dbReference>
<dbReference type="CDD" id="cd06124">
    <property type="entry name" value="cupin_NimR-like_N"/>
    <property type="match status" value="1"/>
</dbReference>
<dbReference type="SUPFAM" id="SSF51182">
    <property type="entry name" value="RmlC-like cupins"/>
    <property type="match status" value="1"/>
</dbReference>
<dbReference type="PANTHER" id="PTHR11019">
    <property type="entry name" value="HTH-TYPE TRANSCRIPTIONAL REGULATOR NIMR"/>
    <property type="match status" value="1"/>
</dbReference>
<evidence type="ECO:0000256" key="2">
    <source>
        <dbReference type="ARBA" id="ARBA00023015"/>
    </source>
</evidence>
<gene>
    <name evidence="6" type="ORF">HJ536_13385</name>
</gene>
<proteinExistence type="predicted"/>
<dbReference type="RefSeq" id="WP_177158094.1">
    <property type="nucleotide sequence ID" value="NZ_JABCJE010000006.1"/>
</dbReference>
<dbReference type="SMART" id="SM00342">
    <property type="entry name" value="HTH_ARAC"/>
    <property type="match status" value="1"/>
</dbReference>
<name>A0A850Q5Y4_9RHOB</name>
<keyword evidence="2" id="KW-0805">Transcription regulation</keyword>
<dbReference type="PROSITE" id="PS01124">
    <property type="entry name" value="HTH_ARAC_FAMILY_2"/>
    <property type="match status" value="1"/>
</dbReference>
<evidence type="ECO:0000259" key="5">
    <source>
        <dbReference type="PROSITE" id="PS01124"/>
    </source>
</evidence>
<evidence type="ECO:0000313" key="7">
    <source>
        <dbReference type="Proteomes" id="UP000592216"/>
    </source>
</evidence>
<dbReference type="Proteomes" id="UP000592216">
    <property type="component" value="Unassembled WGS sequence"/>
</dbReference>
<dbReference type="EMBL" id="JABCJE010000006">
    <property type="protein sequence ID" value="NVO24354.1"/>
    <property type="molecule type" value="Genomic_DNA"/>
</dbReference>
<dbReference type="FunFam" id="1.10.10.60:FF:000132">
    <property type="entry name" value="AraC family transcriptional regulator"/>
    <property type="match status" value="1"/>
</dbReference>
<dbReference type="InterPro" id="IPR009057">
    <property type="entry name" value="Homeodomain-like_sf"/>
</dbReference>
<organism evidence="6 7">
    <name type="scientific">Donghicola mangrovi</name>
    <dbReference type="NCBI Taxonomy" id="2729614"/>
    <lineage>
        <taxon>Bacteria</taxon>
        <taxon>Pseudomonadati</taxon>
        <taxon>Pseudomonadota</taxon>
        <taxon>Alphaproteobacteria</taxon>
        <taxon>Rhodobacterales</taxon>
        <taxon>Roseobacteraceae</taxon>
        <taxon>Donghicola</taxon>
    </lineage>
</organism>
<keyword evidence="3" id="KW-0238">DNA-binding</keyword>
<dbReference type="AlphaFoldDB" id="A0A850Q5Y4"/>
<evidence type="ECO:0000313" key="6">
    <source>
        <dbReference type="EMBL" id="NVO24354.1"/>
    </source>
</evidence>
<dbReference type="Pfam" id="PF12833">
    <property type="entry name" value="HTH_18"/>
    <property type="match status" value="1"/>
</dbReference>
<accession>A0A850Q5Y4</accession>
<dbReference type="SUPFAM" id="SSF46689">
    <property type="entry name" value="Homeodomain-like"/>
    <property type="match status" value="1"/>
</dbReference>
<reference evidence="6 7" key="1">
    <citation type="submission" date="2020-04" db="EMBL/GenBank/DDBJ databases">
        <title>Donghicola sp., a member of the Rhodobacteraceae family isolated from mangrove forest in Thailand.</title>
        <authorList>
            <person name="Charoenyingcharoen P."/>
            <person name="Yukphan P."/>
        </authorList>
    </citation>
    <scope>NUCLEOTIDE SEQUENCE [LARGE SCALE GENOMIC DNA]</scope>
    <source>
        <strain evidence="6 7">B5-SW-15</strain>
    </source>
</reference>
<dbReference type="GO" id="GO:0003700">
    <property type="term" value="F:DNA-binding transcription factor activity"/>
    <property type="evidence" value="ECO:0007669"/>
    <property type="project" value="InterPro"/>
</dbReference>
<feature type="domain" description="HTH araC/xylS-type" evidence="5">
    <location>
        <begin position="159"/>
        <end position="256"/>
    </location>
</feature>
<protein>
    <submittedName>
        <fullName evidence="6">Helix-turn-helix transcriptional regulator</fullName>
    </submittedName>
</protein>
<sequence length="256" mass="28971">MTSPHLRQPPFRDRLPAPVFFRLESMPANGSYPQMRHPWGEFVYSYSGVTELRTEDKHLLAPPHMGFWIPEGALQLGFNRREVVHISVYISADLCGDMPDHTCSLVVTPLLRAMLDTLKEQVFDGSDRQSRFLRVLVDELANCTVTDSFVPDSSDRQLARILDVLRDNPADPRSNADLAKAFGLSERTLLRRCERDLGMSLTEWRQRERVVHAISLLQQGQTVESVALDLGYGTASAFIAMFRRITGITPARFVGR</sequence>
<evidence type="ECO:0000256" key="1">
    <source>
        <dbReference type="ARBA" id="ARBA00022491"/>
    </source>
</evidence>
<comment type="caution">
    <text evidence="6">The sequence shown here is derived from an EMBL/GenBank/DDBJ whole genome shotgun (WGS) entry which is preliminary data.</text>
</comment>
<dbReference type="Gene3D" id="1.10.10.60">
    <property type="entry name" value="Homeodomain-like"/>
    <property type="match status" value="1"/>
</dbReference>
<evidence type="ECO:0000256" key="4">
    <source>
        <dbReference type="ARBA" id="ARBA00023163"/>
    </source>
</evidence>
<dbReference type="GO" id="GO:0043565">
    <property type="term" value="F:sequence-specific DNA binding"/>
    <property type="evidence" value="ECO:0007669"/>
    <property type="project" value="InterPro"/>
</dbReference>
<keyword evidence="4" id="KW-0804">Transcription</keyword>
<evidence type="ECO:0000256" key="3">
    <source>
        <dbReference type="ARBA" id="ARBA00023125"/>
    </source>
</evidence>